<keyword evidence="1" id="KW-1133">Transmembrane helix</keyword>
<reference evidence="3" key="1">
    <citation type="journal article" date="2015" name="Nat. Genet.">
        <title>The pineapple genome and the evolution of CAM photosynthesis.</title>
        <authorList>
            <person name="Ming R."/>
            <person name="VanBuren R."/>
            <person name="Wai C.M."/>
            <person name="Tang H."/>
            <person name="Schatz M.C."/>
            <person name="Bowers J.E."/>
            <person name="Lyons E."/>
            <person name="Wang M.L."/>
            <person name="Chen J."/>
            <person name="Biggers E."/>
            <person name="Zhang J."/>
            <person name="Huang L."/>
            <person name="Zhang L."/>
            <person name="Miao W."/>
            <person name="Zhang J."/>
            <person name="Ye Z."/>
            <person name="Miao C."/>
            <person name="Lin Z."/>
            <person name="Wang H."/>
            <person name="Zhou H."/>
            <person name="Yim W.C."/>
            <person name="Priest H.D."/>
            <person name="Zheng C."/>
            <person name="Woodhouse M."/>
            <person name="Edger P.P."/>
            <person name="Guyot R."/>
            <person name="Guo H.B."/>
            <person name="Guo H."/>
            <person name="Zheng G."/>
            <person name="Singh R."/>
            <person name="Sharma A."/>
            <person name="Min X."/>
            <person name="Zheng Y."/>
            <person name="Lee H."/>
            <person name="Gurtowski J."/>
            <person name="Sedlazeck F.J."/>
            <person name="Harkess A."/>
            <person name="McKain M.R."/>
            <person name="Liao Z."/>
            <person name="Fang J."/>
            <person name="Liu J."/>
            <person name="Zhang X."/>
            <person name="Zhang Q."/>
            <person name="Hu W."/>
            <person name="Qin Y."/>
            <person name="Wang K."/>
            <person name="Chen L.Y."/>
            <person name="Shirley N."/>
            <person name="Lin Y.R."/>
            <person name="Liu L.Y."/>
            <person name="Hernandez A.G."/>
            <person name="Wright C.L."/>
            <person name="Bulone V."/>
            <person name="Tuskan G.A."/>
            <person name="Heath K."/>
            <person name="Zee F."/>
            <person name="Moore P.H."/>
            <person name="Sunkar R."/>
            <person name="Leebens-Mack J.H."/>
            <person name="Mockler T."/>
            <person name="Bennetzen J.L."/>
            <person name="Freeling M."/>
            <person name="Sankoff D."/>
            <person name="Paterson A.H."/>
            <person name="Zhu X."/>
            <person name="Yang X."/>
            <person name="Smith J.A."/>
            <person name="Cushman J.C."/>
            <person name="Paull R.E."/>
            <person name="Yu Q."/>
        </authorList>
    </citation>
    <scope>NUCLEOTIDE SEQUENCE [LARGE SCALE GENOMIC DNA]</scope>
    <source>
        <strain evidence="3">cv. F153</strain>
    </source>
</reference>
<evidence type="ECO:0000256" key="1">
    <source>
        <dbReference type="SAM" id="Phobius"/>
    </source>
</evidence>
<accession>A0A6P5FTB1</accession>
<dbReference type="GeneID" id="109717705"/>
<keyword evidence="2" id="KW-0732">Signal</keyword>
<feature type="chain" id="PRO_5027535276" evidence="2">
    <location>
        <begin position="26"/>
        <end position="306"/>
    </location>
</feature>
<dbReference type="AlphaFoldDB" id="A0A6P5FTB1"/>
<evidence type="ECO:0000313" key="4">
    <source>
        <dbReference type="RefSeq" id="XP_020099169.1"/>
    </source>
</evidence>
<organism evidence="3 4">
    <name type="scientific">Ananas comosus</name>
    <name type="common">Pineapple</name>
    <name type="synonym">Ananas ananas</name>
    <dbReference type="NCBI Taxonomy" id="4615"/>
    <lineage>
        <taxon>Eukaryota</taxon>
        <taxon>Viridiplantae</taxon>
        <taxon>Streptophyta</taxon>
        <taxon>Embryophyta</taxon>
        <taxon>Tracheophyta</taxon>
        <taxon>Spermatophyta</taxon>
        <taxon>Magnoliopsida</taxon>
        <taxon>Liliopsida</taxon>
        <taxon>Poales</taxon>
        <taxon>Bromeliaceae</taxon>
        <taxon>Bromelioideae</taxon>
        <taxon>Ananas</taxon>
    </lineage>
</organism>
<dbReference type="PANTHER" id="PTHR33512">
    <property type="entry name" value="PROTEIN, PUTATIVE (DUF1191)-RELATED"/>
    <property type="match status" value="1"/>
</dbReference>
<feature type="signal peptide" evidence="2">
    <location>
        <begin position="1"/>
        <end position="25"/>
    </location>
</feature>
<gene>
    <name evidence="4" type="primary">LOC109717705</name>
</gene>
<keyword evidence="3" id="KW-1185">Reference proteome</keyword>
<name>A0A6P5FTB1_ANACO</name>
<feature type="transmembrane region" description="Helical" evidence="1">
    <location>
        <begin position="235"/>
        <end position="260"/>
    </location>
</feature>
<dbReference type="OrthoDB" id="768690at2759"/>
<evidence type="ECO:0000256" key="2">
    <source>
        <dbReference type="SAM" id="SignalP"/>
    </source>
</evidence>
<evidence type="ECO:0000313" key="3">
    <source>
        <dbReference type="Proteomes" id="UP000515123"/>
    </source>
</evidence>
<protein>
    <submittedName>
        <fullName evidence="4">Uncharacterized protein LOC109717705</fullName>
    </submittedName>
</protein>
<dbReference type="Gramene" id="Aco005540.1.mrna1">
    <property type="protein sequence ID" value="Aco005540.1.mrna1.cds1"/>
    <property type="gene ID" value="Aco005540.1.path1"/>
</dbReference>
<dbReference type="Proteomes" id="UP000515123">
    <property type="component" value="Linkage group 11"/>
</dbReference>
<dbReference type="Pfam" id="PF06697">
    <property type="entry name" value="DUF1191"/>
    <property type="match status" value="1"/>
</dbReference>
<keyword evidence="1" id="KW-0472">Membrane</keyword>
<dbReference type="GO" id="GO:0016020">
    <property type="term" value="C:membrane"/>
    <property type="evidence" value="ECO:0007669"/>
    <property type="project" value="TreeGrafter"/>
</dbReference>
<dbReference type="InterPro" id="IPR010605">
    <property type="entry name" value="DUF1191"/>
</dbReference>
<keyword evidence="1" id="KW-0812">Transmembrane</keyword>
<sequence>MAAMQTMLLLISTFFSALLFSYGQSASNVSAVDSVDSIIRDRAFDILHGVHTGVIYDVPLPANLSGIEASMMRLRSRTFWRRGANISAFRIPPRTLPVPQTRRFVVVYQNWSNWSSSYFNVPGYTLLSPVISLLAYDASNASFGGAIQLAIQFNLRSNDTIAFRFPKVAMPGGSNSSMKCAWFGLDGSVHLDKMASLNSCTTRSTGHFAIVEPSKVSINASASPVRSTKEKVIRVVVVLGSGVVGIAVLGVAVVGVTKLVKKRKLDEMVRRSEEGQVLENVWVGGSKMPSAAMRRTEPVIESEEAP</sequence>
<reference evidence="4" key="2">
    <citation type="submission" date="2025-08" db="UniProtKB">
        <authorList>
            <consortium name="RefSeq"/>
        </authorList>
    </citation>
    <scope>IDENTIFICATION</scope>
    <source>
        <tissue evidence="4">Leaf</tissue>
    </source>
</reference>
<dbReference type="RefSeq" id="XP_020099169.1">
    <property type="nucleotide sequence ID" value="XM_020243580.1"/>
</dbReference>
<proteinExistence type="predicted"/>
<dbReference type="PANTHER" id="PTHR33512:SF33">
    <property type="entry name" value="OS06G0158800 PROTEIN"/>
    <property type="match status" value="1"/>
</dbReference>